<accession>A0ABU7BAH7</accession>
<evidence type="ECO:0000313" key="1">
    <source>
        <dbReference type="EMBL" id="MED6246534.1"/>
    </source>
</evidence>
<dbReference type="Proteomes" id="UP001345963">
    <property type="component" value="Unassembled WGS sequence"/>
</dbReference>
<comment type="caution">
    <text evidence="1">The sequence shown here is derived from an EMBL/GenBank/DDBJ whole genome shotgun (WGS) entry which is preliminary data.</text>
</comment>
<keyword evidence="2" id="KW-1185">Reference proteome</keyword>
<dbReference type="Gene3D" id="3.30.70.1820">
    <property type="entry name" value="L1 transposable element, RRM domain"/>
    <property type="match status" value="1"/>
</dbReference>
<evidence type="ECO:0000313" key="2">
    <source>
        <dbReference type="Proteomes" id="UP001345963"/>
    </source>
</evidence>
<sequence>MEVDRAHRLGSRLPGDDAGPRVMIARIHYFHLKETILRLAHQQFPLRHKDKPINNFPNYPAEVMRQRQAFDSVKKRMLERGAVSCIWRVYVSSSALRIRRSTLRGMQRSLQKLYRVTEHLEV</sequence>
<protein>
    <submittedName>
        <fullName evidence="1">Uncharacterized protein</fullName>
    </submittedName>
</protein>
<reference evidence="1 2" key="1">
    <citation type="submission" date="2021-07" db="EMBL/GenBank/DDBJ databases">
        <authorList>
            <person name="Palmer J.M."/>
        </authorList>
    </citation>
    <scope>NUCLEOTIDE SEQUENCE [LARGE SCALE GENOMIC DNA]</scope>
    <source>
        <strain evidence="1 2">AT_MEX2019</strain>
        <tissue evidence="1">Muscle</tissue>
    </source>
</reference>
<organism evidence="1 2">
    <name type="scientific">Ataeniobius toweri</name>
    <dbReference type="NCBI Taxonomy" id="208326"/>
    <lineage>
        <taxon>Eukaryota</taxon>
        <taxon>Metazoa</taxon>
        <taxon>Chordata</taxon>
        <taxon>Craniata</taxon>
        <taxon>Vertebrata</taxon>
        <taxon>Euteleostomi</taxon>
        <taxon>Actinopterygii</taxon>
        <taxon>Neopterygii</taxon>
        <taxon>Teleostei</taxon>
        <taxon>Neoteleostei</taxon>
        <taxon>Acanthomorphata</taxon>
        <taxon>Ovalentaria</taxon>
        <taxon>Atherinomorphae</taxon>
        <taxon>Cyprinodontiformes</taxon>
        <taxon>Goodeidae</taxon>
        <taxon>Ataeniobius</taxon>
    </lineage>
</organism>
<dbReference type="EMBL" id="JAHUTI010043391">
    <property type="protein sequence ID" value="MED6246534.1"/>
    <property type="molecule type" value="Genomic_DNA"/>
</dbReference>
<name>A0ABU7BAH7_9TELE</name>
<gene>
    <name evidence="1" type="ORF">ATANTOWER_019371</name>
</gene>
<proteinExistence type="predicted"/>